<keyword evidence="6" id="KW-0805">Transcription regulation</keyword>
<evidence type="ECO:0000256" key="8">
    <source>
        <dbReference type="ARBA" id="ARBA00023242"/>
    </source>
</evidence>
<gene>
    <name evidence="11" type="ORF">V1264_009609</name>
</gene>
<dbReference type="Proteomes" id="UP001374579">
    <property type="component" value="Unassembled WGS sequence"/>
</dbReference>
<dbReference type="Gene3D" id="3.30.160.60">
    <property type="entry name" value="Classic Zinc Finger"/>
    <property type="match status" value="3"/>
</dbReference>
<sequence length="315" mass="35733">MADVIAVPIPQYPVPSCLPFPFPVYPWQPASECQGLGTCYSSPSLLSTQQHTYSSFYEPRLSLEIDTARFHMYERQKCYVTSDEVWMTSPKASPVEASTRECGMTSPALVLDLSFCCAKRSSTSNENAPSSKKGKDKPRFDFANLARAVTEENEGRKVSCNQSQDATIISHVEPHFHHPSYSALGSGCEVCPQAPQRPPTITLKKLRRHSGPRTKKEFICKFCQRQFTKSYNLLIHERTHTDERPFPCDVCGKAFRRQDHLRDHKYIHSLEKPFKCEQCGKGFCQSRTLTVHRALHLQGGKTTRGKKARKETQQT</sequence>
<protein>
    <recommendedName>
        <fullName evidence="10">C2H2-type domain-containing protein</fullName>
    </recommendedName>
</protein>
<evidence type="ECO:0000259" key="10">
    <source>
        <dbReference type="PROSITE" id="PS50157"/>
    </source>
</evidence>
<dbReference type="PANTHER" id="PTHR14196:SF0">
    <property type="entry name" value="PROTEIN BOWEL"/>
    <property type="match status" value="1"/>
</dbReference>
<feature type="domain" description="C2H2-type" evidence="10">
    <location>
        <begin position="246"/>
        <end position="273"/>
    </location>
</feature>
<name>A0AAN9G1K8_9CAEN</name>
<dbReference type="FunFam" id="3.30.160.60:FF:000311">
    <property type="entry name" value="protein odd-skipped-related 2 isoform X1"/>
    <property type="match status" value="1"/>
</dbReference>
<keyword evidence="7" id="KW-0804">Transcription</keyword>
<dbReference type="EMBL" id="JBAMIC010000022">
    <property type="protein sequence ID" value="KAK7091998.1"/>
    <property type="molecule type" value="Genomic_DNA"/>
</dbReference>
<dbReference type="SMART" id="SM00355">
    <property type="entry name" value="ZnF_C2H2"/>
    <property type="match status" value="3"/>
</dbReference>
<dbReference type="FunFam" id="3.30.160.60:FF:000254">
    <property type="entry name" value="Odd-skipped related transciption factor 1"/>
    <property type="match status" value="1"/>
</dbReference>
<evidence type="ECO:0000256" key="9">
    <source>
        <dbReference type="PROSITE-ProRule" id="PRU00042"/>
    </source>
</evidence>
<comment type="caution">
    <text evidence="11">The sequence shown here is derived from an EMBL/GenBank/DDBJ whole genome shotgun (WGS) entry which is preliminary data.</text>
</comment>
<keyword evidence="2" id="KW-0479">Metal-binding</keyword>
<dbReference type="Pfam" id="PF00096">
    <property type="entry name" value="zf-C2H2"/>
    <property type="match status" value="3"/>
</dbReference>
<keyword evidence="4 9" id="KW-0863">Zinc-finger</keyword>
<evidence type="ECO:0000256" key="2">
    <source>
        <dbReference type="ARBA" id="ARBA00022723"/>
    </source>
</evidence>
<keyword evidence="12" id="KW-1185">Reference proteome</keyword>
<dbReference type="InterPro" id="IPR013087">
    <property type="entry name" value="Znf_C2H2_type"/>
</dbReference>
<dbReference type="AlphaFoldDB" id="A0AAN9G1K8"/>
<accession>A0AAN9G1K8</accession>
<feature type="domain" description="C2H2-type" evidence="10">
    <location>
        <begin position="274"/>
        <end position="296"/>
    </location>
</feature>
<evidence type="ECO:0000256" key="5">
    <source>
        <dbReference type="ARBA" id="ARBA00022833"/>
    </source>
</evidence>
<reference evidence="11 12" key="1">
    <citation type="submission" date="2024-02" db="EMBL/GenBank/DDBJ databases">
        <title>Chromosome-scale genome assembly of the rough periwinkle Littorina saxatilis.</title>
        <authorList>
            <person name="De Jode A."/>
            <person name="Faria R."/>
            <person name="Formenti G."/>
            <person name="Sims Y."/>
            <person name="Smith T.P."/>
            <person name="Tracey A."/>
            <person name="Wood J.M.D."/>
            <person name="Zagrodzka Z.B."/>
            <person name="Johannesson K."/>
            <person name="Butlin R.K."/>
            <person name="Leder E.H."/>
        </authorList>
    </citation>
    <scope>NUCLEOTIDE SEQUENCE [LARGE SCALE GENOMIC DNA]</scope>
    <source>
        <strain evidence="11">Snail1</strain>
        <tissue evidence="11">Muscle</tissue>
    </source>
</reference>
<dbReference type="GO" id="GO:0000981">
    <property type="term" value="F:DNA-binding transcription factor activity, RNA polymerase II-specific"/>
    <property type="evidence" value="ECO:0007669"/>
    <property type="project" value="TreeGrafter"/>
</dbReference>
<evidence type="ECO:0000313" key="12">
    <source>
        <dbReference type="Proteomes" id="UP001374579"/>
    </source>
</evidence>
<evidence type="ECO:0000313" key="11">
    <source>
        <dbReference type="EMBL" id="KAK7091998.1"/>
    </source>
</evidence>
<dbReference type="SUPFAM" id="SSF57667">
    <property type="entry name" value="beta-beta-alpha zinc fingers"/>
    <property type="match status" value="2"/>
</dbReference>
<organism evidence="11 12">
    <name type="scientific">Littorina saxatilis</name>
    <dbReference type="NCBI Taxonomy" id="31220"/>
    <lineage>
        <taxon>Eukaryota</taxon>
        <taxon>Metazoa</taxon>
        <taxon>Spiralia</taxon>
        <taxon>Lophotrochozoa</taxon>
        <taxon>Mollusca</taxon>
        <taxon>Gastropoda</taxon>
        <taxon>Caenogastropoda</taxon>
        <taxon>Littorinimorpha</taxon>
        <taxon>Littorinoidea</taxon>
        <taxon>Littorinidae</taxon>
        <taxon>Littorina</taxon>
    </lineage>
</organism>
<keyword evidence="3" id="KW-0677">Repeat</keyword>
<evidence type="ECO:0000256" key="3">
    <source>
        <dbReference type="ARBA" id="ARBA00022737"/>
    </source>
</evidence>
<dbReference type="InterPro" id="IPR036236">
    <property type="entry name" value="Znf_C2H2_sf"/>
</dbReference>
<evidence type="ECO:0000256" key="4">
    <source>
        <dbReference type="ARBA" id="ARBA00022771"/>
    </source>
</evidence>
<dbReference type="FunFam" id="3.30.160.60:FF:002571">
    <property type="entry name" value="Protein odd-skipped-related 2"/>
    <property type="match status" value="1"/>
</dbReference>
<evidence type="ECO:0000256" key="6">
    <source>
        <dbReference type="ARBA" id="ARBA00023015"/>
    </source>
</evidence>
<dbReference type="GO" id="GO:0000977">
    <property type="term" value="F:RNA polymerase II transcription regulatory region sequence-specific DNA binding"/>
    <property type="evidence" value="ECO:0007669"/>
    <property type="project" value="TreeGrafter"/>
</dbReference>
<proteinExistence type="predicted"/>
<dbReference type="GO" id="GO:0005634">
    <property type="term" value="C:nucleus"/>
    <property type="evidence" value="ECO:0007669"/>
    <property type="project" value="UniProtKB-SubCell"/>
</dbReference>
<dbReference type="GO" id="GO:0008270">
    <property type="term" value="F:zinc ion binding"/>
    <property type="evidence" value="ECO:0007669"/>
    <property type="project" value="UniProtKB-KW"/>
</dbReference>
<dbReference type="InterPro" id="IPR050717">
    <property type="entry name" value="C2H2-ZF_Transcription_Reg"/>
</dbReference>
<keyword evidence="5" id="KW-0862">Zinc</keyword>
<comment type="subcellular location">
    <subcellularLocation>
        <location evidence="1">Nucleus</location>
    </subcellularLocation>
</comment>
<dbReference type="PANTHER" id="PTHR14196">
    <property type="entry name" value="ODD-SKIPPED - RELATED"/>
    <property type="match status" value="1"/>
</dbReference>
<dbReference type="PROSITE" id="PS00028">
    <property type="entry name" value="ZINC_FINGER_C2H2_1"/>
    <property type="match status" value="3"/>
</dbReference>
<dbReference type="PROSITE" id="PS50157">
    <property type="entry name" value="ZINC_FINGER_C2H2_2"/>
    <property type="match status" value="3"/>
</dbReference>
<feature type="domain" description="C2H2-type" evidence="10">
    <location>
        <begin position="218"/>
        <end position="245"/>
    </location>
</feature>
<evidence type="ECO:0000256" key="7">
    <source>
        <dbReference type="ARBA" id="ARBA00023163"/>
    </source>
</evidence>
<evidence type="ECO:0000256" key="1">
    <source>
        <dbReference type="ARBA" id="ARBA00004123"/>
    </source>
</evidence>
<keyword evidence="8" id="KW-0539">Nucleus</keyword>